<dbReference type="CDD" id="cd00130">
    <property type="entry name" value="PAS"/>
    <property type="match status" value="1"/>
</dbReference>
<dbReference type="AlphaFoldDB" id="A3IYP6"/>
<dbReference type="PANTHER" id="PTHR44757">
    <property type="entry name" value="DIGUANYLATE CYCLASE DGCP"/>
    <property type="match status" value="1"/>
</dbReference>
<dbReference type="Pfam" id="PF08447">
    <property type="entry name" value="PAS_3"/>
    <property type="match status" value="1"/>
</dbReference>
<dbReference type="PROSITE" id="PS50110">
    <property type="entry name" value="RESPONSE_REGULATORY"/>
    <property type="match status" value="1"/>
</dbReference>
<keyword evidence="1" id="KW-0597">Phosphoprotein</keyword>
<dbReference type="SUPFAM" id="SSF55073">
    <property type="entry name" value="Nucleotide cyclase"/>
    <property type="match status" value="1"/>
</dbReference>
<feature type="coiled-coil region" evidence="2">
    <location>
        <begin position="135"/>
        <end position="165"/>
    </location>
</feature>
<dbReference type="SMART" id="SM00448">
    <property type="entry name" value="REC"/>
    <property type="match status" value="1"/>
</dbReference>
<dbReference type="PROSITE" id="PS50887">
    <property type="entry name" value="GGDEF"/>
    <property type="match status" value="1"/>
</dbReference>
<dbReference type="InterPro" id="IPR001789">
    <property type="entry name" value="Sig_transdc_resp-reg_receiver"/>
</dbReference>
<evidence type="ECO:0000313" key="8">
    <source>
        <dbReference type="Proteomes" id="UP000003781"/>
    </source>
</evidence>
<evidence type="ECO:0000259" key="4">
    <source>
        <dbReference type="PROSITE" id="PS50112"/>
    </source>
</evidence>
<dbReference type="Pfam" id="PF00990">
    <property type="entry name" value="GGDEF"/>
    <property type="match status" value="1"/>
</dbReference>
<dbReference type="InterPro" id="IPR011006">
    <property type="entry name" value="CheY-like_superfamily"/>
</dbReference>
<dbReference type="InterPro" id="IPR043128">
    <property type="entry name" value="Rev_trsase/Diguanyl_cyclase"/>
</dbReference>
<reference evidence="7 8" key="1">
    <citation type="submission" date="2007-03" db="EMBL/GenBank/DDBJ databases">
        <authorList>
            <person name="Stal L."/>
            <person name="Ferriera S."/>
            <person name="Johnson J."/>
            <person name="Kravitz S."/>
            <person name="Beeson K."/>
            <person name="Sutton G."/>
            <person name="Rogers Y.-H."/>
            <person name="Friedman R."/>
            <person name="Frazier M."/>
            <person name="Venter J.C."/>
        </authorList>
    </citation>
    <scope>NUCLEOTIDE SEQUENCE [LARGE SCALE GENOMIC DNA]</scope>
    <source>
        <strain evidence="7 8">CCY0110</strain>
    </source>
</reference>
<dbReference type="InterPro" id="IPR013655">
    <property type="entry name" value="PAS_fold_3"/>
</dbReference>
<feature type="domain" description="Response regulatory" evidence="3">
    <location>
        <begin position="6"/>
        <end position="129"/>
    </location>
</feature>
<keyword evidence="2" id="KW-0175">Coiled coil</keyword>
<gene>
    <name evidence="7" type="ORF">CY0110_05007</name>
</gene>
<dbReference type="CDD" id="cd01949">
    <property type="entry name" value="GGDEF"/>
    <property type="match status" value="1"/>
</dbReference>
<dbReference type="NCBIfam" id="TIGR00254">
    <property type="entry name" value="GGDEF"/>
    <property type="match status" value="1"/>
</dbReference>
<dbReference type="Gene3D" id="3.30.450.20">
    <property type="entry name" value="PAS domain"/>
    <property type="match status" value="1"/>
</dbReference>
<proteinExistence type="predicted"/>
<dbReference type="Pfam" id="PF00072">
    <property type="entry name" value="Response_reg"/>
    <property type="match status" value="1"/>
</dbReference>
<evidence type="ECO:0000313" key="7">
    <source>
        <dbReference type="EMBL" id="EAZ88399.1"/>
    </source>
</evidence>
<dbReference type="InterPro" id="IPR029787">
    <property type="entry name" value="Nucleotide_cyclase"/>
</dbReference>
<accession>A3IYP6</accession>
<evidence type="ECO:0000259" key="6">
    <source>
        <dbReference type="PROSITE" id="PS50887"/>
    </source>
</evidence>
<dbReference type="InterPro" id="IPR052155">
    <property type="entry name" value="Biofilm_reg_signaling"/>
</dbReference>
<dbReference type="GO" id="GO:0000160">
    <property type="term" value="P:phosphorelay signal transduction system"/>
    <property type="evidence" value="ECO:0007669"/>
    <property type="project" value="InterPro"/>
</dbReference>
<keyword evidence="8" id="KW-1185">Reference proteome</keyword>
<evidence type="ECO:0000256" key="2">
    <source>
        <dbReference type="SAM" id="Coils"/>
    </source>
</evidence>
<protein>
    <submittedName>
        <fullName evidence="7">Uncharacterized protein</fullName>
    </submittedName>
</protein>
<dbReference type="Proteomes" id="UP000003781">
    <property type="component" value="Unassembled WGS sequence"/>
</dbReference>
<feature type="domain" description="PAC" evidence="5">
    <location>
        <begin position="244"/>
        <end position="296"/>
    </location>
</feature>
<dbReference type="SMART" id="SM00267">
    <property type="entry name" value="GGDEF"/>
    <property type="match status" value="1"/>
</dbReference>
<dbReference type="InterPro" id="IPR000700">
    <property type="entry name" value="PAS-assoc_C"/>
</dbReference>
<dbReference type="SUPFAM" id="SSF55785">
    <property type="entry name" value="PYP-like sensor domain (PAS domain)"/>
    <property type="match status" value="1"/>
</dbReference>
<dbReference type="Gene3D" id="3.30.70.270">
    <property type="match status" value="1"/>
</dbReference>
<dbReference type="PANTHER" id="PTHR44757:SF2">
    <property type="entry name" value="BIOFILM ARCHITECTURE MAINTENANCE PROTEIN MBAA"/>
    <property type="match status" value="1"/>
</dbReference>
<organism evidence="7 8">
    <name type="scientific">Crocosphaera chwakensis CCY0110</name>
    <dbReference type="NCBI Taxonomy" id="391612"/>
    <lineage>
        <taxon>Bacteria</taxon>
        <taxon>Bacillati</taxon>
        <taxon>Cyanobacteriota</taxon>
        <taxon>Cyanophyceae</taxon>
        <taxon>Oscillatoriophycideae</taxon>
        <taxon>Chroococcales</taxon>
        <taxon>Aphanothecaceae</taxon>
        <taxon>Crocosphaera</taxon>
        <taxon>Crocosphaera chwakensis</taxon>
    </lineage>
</organism>
<feature type="modified residue" description="4-aspartylphosphate" evidence="1">
    <location>
        <position position="63"/>
    </location>
</feature>
<dbReference type="EMBL" id="AAXW01000085">
    <property type="protein sequence ID" value="EAZ88399.1"/>
    <property type="molecule type" value="Genomic_DNA"/>
</dbReference>
<evidence type="ECO:0000259" key="3">
    <source>
        <dbReference type="PROSITE" id="PS50110"/>
    </source>
</evidence>
<feature type="domain" description="PAS" evidence="4">
    <location>
        <begin position="169"/>
        <end position="242"/>
    </location>
</feature>
<dbReference type="PROSITE" id="PS50112">
    <property type="entry name" value="PAS"/>
    <property type="match status" value="1"/>
</dbReference>
<evidence type="ECO:0000256" key="1">
    <source>
        <dbReference type="PROSITE-ProRule" id="PRU00169"/>
    </source>
</evidence>
<dbReference type="InterPro" id="IPR000014">
    <property type="entry name" value="PAS"/>
</dbReference>
<evidence type="ECO:0000259" key="5">
    <source>
        <dbReference type="PROSITE" id="PS50113"/>
    </source>
</evidence>
<dbReference type="SMART" id="SM00091">
    <property type="entry name" value="PAS"/>
    <property type="match status" value="1"/>
</dbReference>
<dbReference type="SUPFAM" id="SSF52172">
    <property type="entry name" value="CheY-like"/>
    <property type="match status" value="1"/>
</dbReference>
<feature type="domain" description="GGDEF" evidence="6">
    <location>
        <begin position="329"/>
        <end position="461"/>
    </location>
</feature>
<dbReference type="PROSITE" id="PS50113">
    <property type="entry name" value="PAC"/>
    <property type="match status" value="1"/>
</dbReference>
<dbReference type="InterPro" id="IPR000160">
    <property type="entry name" value="GGDEF_dom"/>
</dbReference>
<dbReference type="OrthoDB" id="9809987at2"/>
<dbReference type="InterPro" id="IPR035965">
    <property type="entry name" value="PAS-like_dom_sf"/>
</dbReference>
<dbReference type="eggNOG" id="COG3437">
    <property type="taxonomic scope" value="Bacteria"/>
</dbReference>
<dbReference type="eggNOG" id="COG5001">
    <property type="taxonomic scope" value="Bacteria"/>
</dbReference>
<sequence>MIIKPAIICIDDEPIILHSLREQISRGIGESYQIEIAESGQEALELCAELTDEKIPIPLVVCDHFLPGMLGSEILCQLHHLYPHTLKILLTGQASFEGVIKAVNQANLYRYIAKPWNEIDLTLTIKEALRSYEQSQQLKKQNQVLQKINQELQIEIQERKHTEQLLKASEFRLESILNSINDIIWSASPKTLELLYLSPSAEQLYGYPLDLLKEQNFWRHELVHPEDRETVKRFMPQVLAKNHLTINYKILQPNEKIQWVKERAKVIYDERGNAIRIDGTIYNVTQQKLREEKLVYNSLHDSLTKLPNRAFFSKQLDSALKRAQCDHYYQFAVLFIDLDGFKTVNDSLGHEIGYLLLIAIAKRLQNCVRNSDLVARLGGDEFTIFLSKIEDRQEVSEITERILSELSRSFCFKNHTLNSGASIGIVMGCSAYTNQVDLLRDADSAMYQAKNAGKGRYVILN</sequence>
<dbReference type="NCBIfam" id="TIGR00229">
    <property type="entry name" value="sensory_box"/>
    <property type="match status" value="1"/>
</dbReference>
<dbReference type="Gene3D" id="3.40.50.2300">
    <property type="match status" value="1"/>
</dbReference>
<comment type="caution">
    <text evidence="7">The sequence shown here is derived from an EMBL/GenBank/DDBJ whole genome shotgun (WGS) entry which is preliminary data.</text>
</comment>
<name>A3IYP6_9CHRO</name>
<dbReference type="RefSeq" id="WP_008278512.1">
    <property type="nucleotide sequence ID" value="NZ_AAXW01000085.1"/>
</dbReference>